<dbReference type="EMBL" id="JANBPW010000999">
    <property type="protein sequence ID" value="KAJ1946777.1"/>
    <property type="molecule type" value="Genomic_DNA"/>
</dbReference>
<dbReference type="Proteomes" id="UP001150603">
    <property type="component" value="Unassembled WGS sequence"/>
</dbReference>
<sequence length="270" mass="30420">MYIFSSLGNAWSSTYDWAFSKIWIGESTRNDVKADPYRRQIWPEIHGKVLEIGPGYGSSLKLLKHQTNASGQQHVDHTQIASYTALEPNPFLYKGLQENAEECGFTVNYDRESYPAGEENASQKGVVFNIVRGTLDDKDEIPSFIRDEAPYDSIVTSFALCTVGCPQTTLDNIFSLLKPGGTYYFIEHVRQTDAADPTVKVGMDMNARAWAVVQDWMTPVWAVVGHGCRLNRRTGEQIASMQKWRSVHYDTIRLSVDLQARIMPMIIGKA</sequence>
<reference evidence="1" key="1">
    <citation type="submission" date="2022-07" db="EMBL/GenBank/DDBJ databases">
        <title>Phylogenomic reconstructions and comparative analyses of Kickxellomycotina fungi.</title>
        <authorList>
            <person name="Reynolds N.K."/>
            <person name="Stajich J.E."/>
            <person name="Barry K."/>
            <person name="Grigoriev I.V."/>
            <person name="Crous P."/>
            <person name="Smith M.E."/>
        </authorList>
    </citation>
    <scope>NUCLEOTIDE SEQUENCE</scope>
    <source>
        <strain evidence="1">NRRL 5244</strain>
    </source>
</reference>
<evidence type="ECO:0000313" key="1">
    <source>
        <dbReference type="EMBL" id="KAJ1946777.1"/>
    </source>
</evidence>
<keyword evidence="2" id="KW-1185">Reference proteome</keyword>
<comment type="caution">
    <text evidence="1">The sequence shown here is derived from an EMBL/GenBank/DDBJ whole genome shotgun (WGS) entry which is preliminary data.</text>
</comment>
<gene>
    <name evidence="1" type="ORF">FBU59_001958</name>
</gene>
<feature type="non-terminal residue" evidence="1">
    <location>
        <position position="270"/>
    </location>
</feature>
<protein>
    <submittedName>
        <fullName evidence="1">Uncharacterized protein</fullName>
    </submittedName>
</protein>
<organism evidence="1 2">
    <name type="scientific">Linderina macrospora</name>
    <dbReference type="NCBI Taxonomy" id="4868"/>
    <lineage>
        <taxon>Eukaryota</taxon>
        <taxon>Fungi</taxon>
        <taxon>Fungi incertae sedis</taxon>
        <taxon>Zoopagomycota</taxon>
        <taxon>Kickxellomycotina</taxon>
        <taxon>Kickxellomycetes</taxon>
        <taxon>Kickxellales</taxon>
        <taxon>Kickxellaceae</taxon>
        <taxon>Linderina</taxon>
    </lineage>
</organism>
<evidence type="ECO:0000313" key="2">
    <source>
        <dbReference type="Proteomes" id="UP001150603"/>
    </source>
</evidence>
<name>A0ACC1JCM8_9FUNG</name>
<accession>A0ACC1JCM8</accession>
<proteinExistence type="predicted"/>